<gene>
    <name evidence="9 11" type="primary">tatA</name>
    <name evidence="11" type="ORF">NCTC11923_01915</name>
</gene>
<comment type="subunit">
    <text evidence="9">The Tat system comprises two distinct complexes: a TatABC complex, containing multiple copies of TatA, TatB and TatC subunits, and a separate TatA complex, containing only TatA subunits. Substrates initially bind to the TatABC complex, which probably triggers association of the separate TatA complex to form the active translocon.</text>
</comment>
<dbReference type="InterPro" id="IPR003369">
    <property type="entry name" value="TatA/B/E"/>
</dbReference>
<dbReference type="GO" id="GO:0033281">
    <property type="term" value="C:TAT protein transport complex"/>
    <property type="evidence" value="ECO:0007669"/>
    <property type="project" value="UniProtKB-UniRule"/>
</dbReference>
<dbReference type="Gene3D" id="1.20.5.3310">
    <property type="match status" value="1"/>
</dbReference>
<evidence type="ECO:0000256" key="1">
    <source>
        <dbReference type="ARBA" id="ARBA00004162"/>
    </source>
</evidence>
<protein>
    <recommendedName>
        <fullName evidence="9">Sec-independent protein translocase protein TatA</fullName>
    </recommendedName>
</protein>
<keyword evidence="2 9" id="KW-0813">Transport</keyword>
<comment type="function">
    <text evidence="9">Part of the twin-arginine translocation (Tat) system that transports large folded proteins containing a characteristic twin-arginine motif in their signal peptide across membranes. TatA could form the protein-conducting channel of the Tat system.</text>
</comment>
<evidence type="ECO:0000256" key="5">
    <source>
        <dbReference type="ARBA" id="ARBA00022927"/>
    </source>
</evidence>
<evidence type="ECO:0000256" key="3">
    <source>
        <dbReference type="ARBA" id="ARBA00022475"/>
    </source>
</evidence>
<keyword evidence="7 9" id="KW-0811">Translocation</keyword>
<dbReference type="KEGG" id="asla:NCTC11923_01915"/>
<comment type="subcellular location">
    <subcellularLocation>
        <location evidence="1 9">Cell membrane</location>
        <topology evidence="1 9">Single-pass membrane protein</topology>
    </subcellularLocation>
</comment>
<reference evidence="11 12" key="1">
    <citation type="submission" date="2018-12" db="EMBL/GenBank/DDBJ databases">
        <authorList>
            <consortium name="Pathogen Informatics"/>
        </authorList>
    </citation>
    <scope>NUCLEOTIDE SEQUENCE [LARGE SCALE GENOMIC DNA]</scope>
    <source>
        <strain evidence="11 12">NCTC11923</strain>
    </source>
</reference>
<keyword evidence="12" id="KW-1185">Reference proteome</keyword>
<proteinExistence type="inferred from homology"/>
<evidence type="ECO:0000256" key="8">
    <source>
        <dbReference type="ARBA" id="ARBA00023136"/>
    </source>
</evidence>
<dbReference type="InterPro" id="IPR006312">
    <property type="entry name" value="TatA/E"/>
</dbReference>
<dbReference type="STRING" id="1278298.GCA_000428685_00350"/>
<keyword evidence="6 9" id="KW-1133">Transmembrane helix</keyword>
<keyword evidence="3 9" id="KW-1003">Cell membrane</keyword>
<dbReference type="RefSeq" id="WP_026427426.1">
    <property type="nucleotide sequence ID" value="NZ_CBCRWE010000008.1"/>
</dbReference>
<feature type="region of interest" description="Disordered" evidence="10">
    <location>
        <begin position="45"/>
        <end position="84"/>
    </location>
</feature>
<comment type="similarity">
    <text evidence="9">Belongs to the TatA/E family.</text>
</comment>
<evidence type="ECO:0000256" key="10">
    <source>
        <dbReference type="SAM" id="MobiDB-lite"/>
    </source>
</evidence>
<organism evidence="11 12">
    <name type="scientific">Actinomyces slackii</name>
    <dbReference type="NCBI Taxonomy" id="52774"/>
    <lineage>
        <taxon>Bacteria</taxon>
        <taxon>Bacillati</taxon>
        <taxon>Actinomycetota</taxon>
        <taxon>Actinomycetes</taxon>
        <taxon>Actinomycetales</taxon>
        <taxon>Actinomycetaceae</taxon>
        <taxon>Actinomyces</taxon>
    </lineage>
</organism>
<evidence type="ECO:0000256" key="2">
    <source>
        <dbReference type="ARBA" id="ARBA00022448"/>
    </source>
</evidence>
<dbReference type="PANTHER" id="PTHR42982:SF8">
    <property type="entry name" value="SEC-INDEPENDENT PROTEIN TRANSLOCASE PROTEIN TATA"/>
    <property type="match status" value="1"/>
</dbReference>
<sequence length="84" mass="9307">MRLSPWQIVVLVVLVILVFGAGRLPDIAKSVGQSMKVFKKEVKELREDDDAPAQIQQPQEGTYYTQPTQSGQTAPQNPEGTPQQ</sequence>
<evidence type="ECO:0000313" key="12">
    <source>
        <dbReference type="Proteomes" id="UP000276899"/>
    </source>
</evidence>
<keyword evidence="5 9" id="KW-0653">Protein transport</keyword>
<keyword evidence="8 9" id="KW-0472">Membrane</keyword>
<evidence type="ECO:0000313" key="11">
    <source>
        <dbReference type="EMBL" id="VEG75256.1"/>
    </source>
</evidence>
<dbReference type="GO" id="GO:0043953">
    <property type="term" value="P:protein transport by the Tat complex"/>
    <property type="evidence" value="ECO:0007669"/>
    <property type="project" value="UniProtKB-UniRule"/>
</dbReference>
<dbReference type="PANTHER" id="PTHR42982">
    <property type="entry name" value="SEC-INDEPENDENT PROTEIN TRANSLOCASE PROTEIN TATA"/>
    <property type="match status" value="1"/>
</dbReference>
<name>A0A448KE93_9ACTO</name>
<dbReference type="GO" id="GO:0008320">
    <property type="term" value="F:protein transmembrane transporter activity"/>
    <property type="evidence" value="ECO:0007669"/>
    <property type="project" value="UniProtKB-UniRule"/>
</dbReference>
<accession>A0A448KE93</accession>
<dbReference type="NCBIfam" id="NF001854">
    <property type="entry name" value="PRK00575.1"/>
    <property type="match status" value="1"/>
</dbReference>
<dbReference type="Pfam" id="PF02416">
    <property type="entry name" value="TatA_B_E"/>
    <property type="match status" value="1"/>
</dbReference>
<evidence type="ECO:0000256" key="6">
    <source>
        <dbReference type="ARBA" id="ARBA00022989"/>
    </source>
</evidence>
<keyword evidence="4 9" id="KW-0812">Transmembrane</keyword>
<dbReference type="Proteomes" id="UP000276899">
    <property type="component" value="Chromosome"/>
</dbReference>
<dbReference type="NCBIfam" id="TIGR01411">
    <property type="entry name" value="tatAE"/>
    <property type="match status" value="1"/>
</dbReference>
<feature type="compositionally biased region" description="Polar residues" evidence="10">
    <location>
        <begin position="60"/>
        <end position="84"/>
    </location>
</feature>
<evidence type="ECO:0000256" key="7">
    <source>
        <dbReference type="ARBA" id="ARBA00023010"/>
    </source>
</evidence>
<dbReference type="AlphaFoldDB" id="A0A448KE93"/>
<dbReference type="HAMAP" id="MF_00236">
    <property type="entry name" value="TatA_E"/>
    <property type="match status" value="1"/>
</dbReference>
<evidence type="ECO:0000256" key="9">
    <source>
        <dbReference type="HAMAP-Rule" id="MF_00236"/>
    </source>
</evidence>
<evidence type="ECO:0000256" key="4">
    <source>
        <dbReference type="ARBA" id="ARBA00022692"/>
    </source>
</evidence>
<dbReference type="EMBL" id="LR134363">
    <property type="protein sequence ID" value="VEG75256.1"/>
    <property type="molecule type" value="Genomic_DNA"/>
</dbReference>